<accession>A0ABS2AGI3</accession>
<reference evidence="1 2" key="1">
    <citation type="submission" date="2021-01" db="EMBL/GenBank/DDBJ databases">
        <title>Actinoplanes sp. nov. LDG1-06 isolated from lichen.</title>
        <authorList>
            <person name="Saeng-In P."/>
            <person name="Phongsopitanun W."/>
            <person name="Kanchanasin P."/>
            <person name="Yuki M."/>
            <person name="Kudo T."/>
            <person name="Ohkuma M."/>
            <person name="Tanasupawat S."/>
        </authorList>
    </citation>
    <scope>NUCLEOTIDE SEQUENCE [LARGE SCALE GENOMIC DNA]</scope>
    <source>
        <strain evidence="1 2">LDG1-06</strain>
    </source>
</reference>
<evidence type="ECO:0000313" key="2">
    <source>
        <dbReference type="Proteomes" id="UP000632138"/>
    </source>
</evidence>
<dbReference type="Gene3D" id="2.80.10.50">
    <property type="match status" value="2"/>
</dbReference>
<dbReference type="SUPFAM" id="SSF50370">
    <property type="entry name" value="Ricin B-like lectins"/>
    <property type="match status" value="2"/>
</dbReference>
<organism evidence="1 2">
    <name type="scientific">Paractinoplanes ovalisporus</name>
    <dbReference type="NCBI Taxonomy" id="2810368"/>
    <lineage>
        <taxon>Bacteria</taxon>
        <taxon>Bacillati</taxon>
        <taxon>Actinomycetota</taxon>
        <taxon>Actinomycetes</taxon>
        <taxon>Micromonosporales</taxon>
        <taxon>Micromonosporaceae</taxon>
        <taxon>Paractinoplanes</taxon>
    </lineage>
</organism>
<evidence type="ECO:0000313" key="1">
    <source>
        <dbReference type="EMBL" id="MBM2618925.1"/>
    </source>
</evidence>
<proteinExistence type="predicted"/>
<dbReference type="PROSITE" id="PS50231">
    <property type="entry name" value="RICIN_B_LECTIN"/>
    <property type="match status" value="2"/>
</dbReference>
<dbReference type="RefSeq" id="WP_203378927.1">
    <property type="nucleotide sequence ID" value="NZ_JAENHP010000008.1"/>
</dbReference>
<dbReference type="InterPro" id="IPR035992">
    <property type="entry name" value="Ricin_B-like_lectins"/>
</dbReference>
<protein>
    <submittedName>
        <fullName evidence="1">RICIN domain-containing protein</fullName>
    </submittedName>
</protein>
<sequence length="516" mass="54745">MTLFARDRGRSDDGSMPLAMLVVVVGLALTILTALSITRGEVDTRAAVSRTTALQSARTGLASGLASLRAAVGVGNAGLLTALPCSTGAAQLTGTATAKAGTYATTVWYLKTDPGQQDETWVRANGVTCATAMLEIPRYARVYSEGTSSDGKYKRTLVGTYQFRLRAAGNMPGGQIRVYRVPSATQDYCLTANTPAVGMPLTMSVCATNADGTTVDKQKFGYMSDITIKLMTSNTSLYPNGLCAQAGAIEAVGQRVELRECGLTTLAYQQWSFDSASNLRGTTDGRNLNAFCWNIVASTQQIVLNNTSGNLNNDSSRKCGLTTTDYQSWNITADAGSGAAGPDSGQLVNFRQFGKCMDYNYGQNPGRNWAFPCKQSPNIAFRDMSQVWNQVWNLPGTGEKGLVSVTKTDNVTKMCLQAPVGGQTRVTVATCPTVAATASADFVWLIRGDKAPTYDEKYRIEGTGAWAGQCLAPLPAAGNPVQADWIGLTACTGDYLQKWNAVPPVSTSGLTGVVEK</sequence>
<keyword evidence="2" id="KW-1185">Reference proteome</keyword>
<name>A0ABS2AGI3_9ACTN</name>
<dbReference type="Proteomes" id="UP000632138">
    <property type="component" value="Unassembled WGS sequence"/>
</dbReference>
<comment type="caution">
    <text evidence="1">The sequence shown here is derived from an EMBL/GenBank/DDBJ whole genome shotgun (WGS) entry which is preliminary data.</text>
</comment>
<dbReference type="EMBL" id="JAENHP010000008">
    <property type="protein sequence ID" value="MBM2618925.1"/>
    <property type="molecule type" value="Genomic_DNA"/>
</dbReference>
<gene>
    <name evidence="1" type="ORF">JIG36_25525</name>
</gene>